<comment type="caution">
    <text evidence="1">The sequence shown here is derived from an EMBL/GenBank/DDBJ whole genome shotgun (WGS) entry which is preliminary data.</text>
</comment>
<accession>A0ABU7LZR0</accession>
<proteinExistence type="predicted"/>
<keyword evidence="2" id="KW-1185">Reference proteome</keyword>
<dbReference type="EMBL" id="JAZDRO010000004">
    <property type="protein sequence ID" value="MEE2567036.1"/>
    <property type="molecule type" value="Genomic_DNA"/>
</dbReference>
<sequence>MTRRLAVIPARGGSKRIPRKNIRDFAGKPAFTHVLGAAAESEAFDVIHVSTDDAEIAQAAALAGFPPGFDRDAKLADDFAPIRDVVSWTVREYANRGEVFDTVALLYATAFFLTPEVLQTACTVFEDGDRTRPLLGVVDIGTPLEKLFVEDEGGLLRTVDETRFGDRTQDLTPAYRDAGAFGLFDAAALIDDKGGRSALRFRPFRLPPWTGLDIDTQEDWAFAERLKTALDAPQWKD</sequence>
<dbReference type="Gene3D" id="3.90.550.10">
    <property type="entry name" value="Spore Coat Polysaccharide Biosynthesis Protein SpsA, Chain A"/>
    <property type="match status" value="1"/>
</dbReference>
<dbReference type="InterPro" id="IPR029044">
    <property type="entry name" value="Nucleotide-diphossugar_trans"/>
</dbReference>
<keyword evidence="1" id="KW-0808">Transferase</keyword>
<keyword evidence="1" id="KW-0548">Nucleotidyltransferase</keyword>
<gene>
    <name evidence="1" type="ORF">V0U35_10120</name>
</gene>
<dbReference type="PANTHER" id="PTHR21485">
    <property type="entry name" value="HAD SUPERFAMILY MEMBERS CMAS AND KDSC"/>
    <property type="match status" value="1"/>
</dbReference>
<dbReference type="InterPro" id="IPR003329">
    <property type="entry name" value="Cytidylyl_trans"/>
</dbReference>
<dbReference type="RefSeq" id="WP_330196595.1">
    <property type="nucleotide sequence ID" value="NZ_JAZDRO010000004.1"/>
</dbReference>
<protein>
    <submittedName>
        <fullName evidence="1">Acylneuraminate cytidylyltransferase family protein</fullName>
        <ecNumber evidence="1">2.7.7.-</ecNumber>
    </submittedName>
</protein>
<evidence type="ECO:0000313" key="2">
    <source>
        <dbReference type="Proteomes" id="UP001310692"/>
    </source>
</evidence>
<evidence type="ECO:0000313" key="1">
    <source>
        <dbReference type="EMBL" id="MEE2567036.1"/>
    </source>
</evidence>
<organism evidence="1 2">
    <name type="scientific">Hyphobacterium marinum</name>
    <dbReference type="NCBI Taxonomy" id="3116574"/>
    <lineage>
        <taxon>Bacteria</taxon>
        <taxon>Pseudomonadati</taxon>
        <taxon>Pseudomonadota</taxon>
        <taxon>Alphaproteobacteria</taxon>
        <taxon>Maricaulales</taxon>
        <taxon>Maricaulaceae</taxon>
        <taxon>Hyphobacterium</taxon>
    </lineage>
</organism>
<dbReference type="PANTHER" id="PTHR21485:SF3">
    <property type="entry name" value="N-ACYLNEURAMINATE CYTIDYLYLTRANSFERASE"/>
    <property type="match status" value="1"/>
</dbReference>
<name>A0ABU7LZR0_9PROT</name>
<dbReference type="EC" id="2.7.7.-" evidence="1"/>
<dbReference type="Pfam" id="PF02348">
    <property type="entry name" value="CTP_transf_3"/>
    <property type="match status" value="1"/>
</dbReference>
<dbReference type="Proteomes" id="UP001310692">
    <property type="component" value="Unassembled WGS sequence"/>
</dbReference>
<dbReference type="CDD" id="cd02513">
    <property type="entry name" value="CMP-NeuAc_Synthase"/>
    <property type="match status" value="1"/>
</dbReference>
<dbReference type="SUPFAM" id="SSF53448">
    <property type="entry name" value="Nucleotide-diphospho-sugar transferases"/>
    <property type="match status" value="1"/>
</dbReference>
<reference evidence="1 2" key="1">
    <citation type="submission" date="2024-01" db="EMBL/GenBank/DDBJ databases">
        <title>Hyphobacterium bacterium isolated from marine sediment.</title>
        <authorList>
            <person name="Zhao S."/>
        </authorList>
    </citation>
    <scope>NUCLEOTIDE SEQUENCE [LARGE SCALE GENOMIC DNA]</scope>
    <source>
        <strain evidence="1 2">Y60-23</strain>
    </source>
</reference>
<dbReference type="InterPro" id="IPR050793">
    <property type="entry name" value="CMP-NeuNAc_synthase"/>
</dbReference>
<dbReference type="GO" id="GO:0016779">
    <property type="term" value="F:nucleotidyltransferase activity"/>
    <property type="evidence" value="ECO:0007669"/>
    <property type="project" value="UniProtKB-KW"/>
</dbReference>